<reference evidence="1" key="1">
    <citation type="journal article" date="2002" name="FEMS Microbiol. Lett.">
        <title>Characterization of bacterial consortia capable of degrading 4-chlorobenzoate and 4-bromobenzoate under denitrifying conditions.</title>
        <authorList>
            <person name="Song B."/>
            <person name="Kerkhof L.J."/>
            <person name="Haggblom M.M."/>
        </authorList>
    </citation>
    <scope>NUCLEOTIDE SEQUENCE</scope>
</reference>
<evidence type="ECO:0000313" key="1">
    <source>
        <dbReference type="EMBL" id="ABI15617.1"/>
    </source>
</evidence>
<reference evidence="1" key="2">
    <citation type="submission" date="2006-06" db="EMBL/GenBank/DDBJ databases">
        <authorList>
            <person name="Chae J.-C."/>
            <person name="Song B."/>
            <person name="Zylstra G.J."/>
        </authorList>
    </citation>
    <scope>NUCLEOTIDE SEQUENCE</scope>
</reference>
<accession>Q0MX94</accession>
<proteinExistence type="predicted"/>
<dbReference type="EMBL" id="DQ826744">
    <property type="protein sequence ID" value="ABI15617.1"/>
    <property type="molecule type" value="Genomic_DNA"/>
</dbReference>
<dbReference type="AlphaFoldDB" id="Q0MX94"/>
<name>Q0MX94_9BACT</name>
<protein>
    <submittedName>
        <fullName evidence="1">Uncharacterized protein</fullName>
    </submittedName>
</protein>
<reference evidence="1" key="3">
    <citation type="journal article" date="2008" name="FEMS Microbiol. Lett.">
        <title>Identification of genes coding for hydrolytic dehalogenation in the metagenome derived from a denitrifying 4-chlorobenzoate degrading consortium.</title>
        <authorList>
            <person name="Chae J.C."/>
            <person name="Song B."/>
            <person name="Zylstra G.J."/>
        </authorList>
    </citation>
    <scope>NUCLEOTIDE SEQUENCE</scope>
</reference>
<sequence>MSRSRFPWPEGSVLRFAASVPCSPARFVVRAPWPFALSFLAPSFLALLFLALLFLVLLPSAAPAHAAAQPRVDFASFDCPQIAAEQARVDARIRLLAGRRDRAAQRDQARLGNDAAALREAALARRCDPAAVAPSDASVMAVRMPQVAIEDAASVPPAVILDGHLAFGSRSLALDGGRWFALPRVDETVLATRAPDGRFGPDDAFAVPQSTALAYELRGNELGRVVVATADAGTVGGVTSWAADPCAVAETSFLENRSGNPALPECLFVRAVHPALVLESSPLSAVLRSARRAGATVPVLYREIVYARYAPNGFVHVSLFESAADGLSEGDAVALARALAAALAPLATGQRMSAALPGSGKPPSVSRGS</sequence>
<organism evidence="1">
    <name type="scientific">consortium cosmid clone pGZ1</name>
    <dbReference type="NCBI Taxonomy" id="397422"/>
    <lineage>
        <taxon>Bacteria</taxon>
        <taxon>environmental samples</taxon>
    </lineage>
</organism>